<dbReference type="CDD" id="cd01392">
    <property type="entry name" value="HTH_LacI"/>
    <property type="match status" value="1"/>
</dbReference>
<keyword evidence="3" id="KW-0804">Transcription</keyword>
<dbReference type="CDD" id="cd06267">
    <property type="entry name" value="PBP1_LacI_sugar_binding-like"/>
    <property type="match status" value="1"/>
</dbReference>
<evidence type="ECO:0000256" key="1">
    <source>
        <dbReference type="ARBA" id="ARBA00023015"/>
    </source>
</evidence>
<dbReference type="Pfam" id="PF13377">
    <property type="entry name" value="Peripla_BP_3"/>
    <property type="match status" value="1"/>
</dbReference>
<dbReference type="Pfam" id="PF00356">
    <property type="entry name" value="LacI"/>
    <property type="match status" value="1"/>
</dbReference>
<protein>
    <submittedName>
        <fullName evidence="5">LacI family response repressor</fullName>
    </submittedName>
</protein>
<dbReference type="Gene3D" id="3.40.50.2300">
    <property type="match status" value="2"/>
</dbReference>
<feature type="domain" description="HTH lacI-type" evidence="4">
    <location>
        <begin position="4"/>
        <end position="58"/>
    </location>
</feature>
<reference evidence="5 6" key="1">
    <citation type="submission" date="2014-03" db="EMBL/GenBank/DDBJ databases">
        <title>Genomics of Bifidobacteria.</title>
        <authorList>
            <person name="Ventura M."/>
            <person name="Milani C."/>
            <person name="Lugli G.A."/>
        </authorList>
    </citation>
    <scope>NUCLEOTIDE SEQUENCE [LARGE SCALE GENOMIC DNA]</scope>
    <source>
        <strain evidence="5 6">DSM 23973</strain>
    </source>
</reference>
<dbReference type="RefSeq" id="WP_043166173.1">
    <property type="nucleotide sequence ID" value="NZ_JDUV01000011.1"/>
</dbReference>
<dbReference type="SMART" id="SM00354">
    <property type="entry name" value="HTH_LACI"/>
    <property type="match status" value="1"/>
</dbReference>
<dbReference type="eggNOG" id="COG1609">
    <property type="taxonomic scope" value="Bacteria"/>
</dbReference>
<dbReference type="STRING" id="1437609.BCAL_2060"/>
<comment type="caution">
    <text evidence="5">The sequence shown here is derived from an EMBL/GenBank/DDBJ whole genome shotgun (WGS) entry which is preliminary data.</text>
</comment>
<evidence type="ECO:0000313" key="6">
    <source>
        <dbReference type="Proteomes" id="UP000029072"/>
    </source>
</evidence>
<evidence type="ECO:0000256" key="3">
    <source>
        <dbReference type="ARBA" id="ARBA00023163"/>
    </source>
</evidence>
<dbReference type="GO" id="GO:0003700">
    <property type="term" value="F:DNA-binding transcription factor activity"/>
    <property type="evidence" value="ECO:0007669"/>
    <property type="project" value="TreeGrafter"/>
</dbReference>
<dbReference type="PANTHER" id="PTHR30146:SF155">
    <property type="entry name" value="ALANINE RACEMASE"/>
    <property type="match status" value="1"/>
</dbReference>
<dbReference type="PANTHER" id="PTHR30146">
    <property type="entry name" value="LACI-RELATED TRANSCRIPTIONAL REPRESSOR"/>
    <property type="match status" value="1"/>
</dbReference>
<dbReference type="GO" id="GO:0000976">
    <property type="term" value="F:transcription cis-regulatory region binding"/>
    <property type="evidence" value="ECO:0007669"/>
    <property type="project" value="TreeGrafter"/>
</dbReference>
<dbReference type="Gene3D" id="1.10.260.40">
    <property type="entry name" value="lambda repressor-like DNA-binding domains"/>
    <property type="match status" value="1"/>
</dbReference>
<organism evidence="5 6">
    <name type="scientific">Bifidobacterium callitrichos DSM 23973</name>
    <dbReference type="NCBI Taxonomy" id="1437609"/>
    <lineage>
        <taxon>Bacteria</taxon>
        <taxon>Bacillati</taxon>
        <taxon>Actinomycetota</taxon>
        <taxon>Actinomycetes</taxon>
        <taxon>Bifidobacteriales</taxon>
        <taxon>Bifidobacteriaceae</taxon>
        <taxon>Bifidobacterium</taxon>
    </lineage>
</organism>
<gene>
    <name evidence="5" type="ORF">BCAL_2060</name>
</gene>
<dbReference type="InterPro" id="IPR046335">
    <property type="entry name" value="LacI/GalR-like_sensor"/>
</dbReference>
<dbReference type="OrthoDB" id="3510266at2"/>
<sequence length="341" mass="36790">MGQVTIDDVAKAAGVSTFTVSRALRGKDHVAAKTREKVLRAAKELNYTVSRSAAALASGRTNRIALLARERIAGWFMGELFDGLYDVLSQAQYDLTVYRAGSVEERSEFFTRLPANRNADALIVSGFSATDEEADTLAGMGMPIVSVNSPYISCCQASVAIDDEAAEAMAVRYLAALGHRRFCYVGRVDPLTGTAWGFDARARGYKDEIASLGLTDCGIHCIDLWDPQSARQTVATILAQPRLQRPTAICVWSDYYALRVIHELHAAGIRIPEEMSVFGFDGSDVADAIGLSTMVPTSPREIGRIAARKTLDLVAGHTPDEPHTTVPVAIQPAATSAPVRE</sequence>
<dbReference type="PROSITE" id="PS00356">
    <property type="entry name" value="HTH_LACI_1"/>
    <property type="match status" value="1"/>
</dbReference>
<accession>A0A087A309</accession>
<dbReference type="PROSITE" id="PS50932">
    <property type="entry name" value="HTH_LACI_2"/>
    <property type="match status" value="1"/>
</dbReference>
<evidence type="ECO:0000259" key="4">
    <source>
        <dbReference type="PROSITE" id="PS50932"/>
    </source>
</evidence>
<name>A0A087A309_9BIFI</name>
<dbReference type="SUPFAM" id="SSF47413">
    <property type="entry name" value="lambda repressor-like DNA-binding domains"/>
    <property type="match status" value="1"/>
</dbReference>
<keyword evidence="1" id="KW-0805">Transcription regulation</keyword>
<dbReference type="EMBL" id="JGYS01000014">
    <property type="protein sequence ID" value="KFI53159.1"/>
    <property type="molecule type" value="Genomic_DNA"/>
</dbReference>
<dbReference type="InterPro" id="IPR028082">
    <property type="entry name" value="Peripla_BP_I"/>
</dbReference>
<dbReference type="InterPro" id="IPR010982">
    <property type="entry name" value="Lambda_DNA-bd_dom_sf"/>
</dbReference>
<dbReference type="InterPro" id="IPR000843">
    <property type="entry name" value="HTH_LacI"/>
</dbReference>
<evidence type="ECO:0000256" key="2">
    <source>
        <dbReference type="ARBA" id="ARBA00023125"/>
    </source>
</evidence>
<dbReference type="AlphaFoldDB" id="A0A087A309"/>
<proteinExistence type="predicted"/>
<dbReference type="Proteomes" id="UP000029072">
    <property type="component" value="Unassembled WGS sequence"/>
</dbReference>
<dbReference type="SUPFAM" id="SSF53822">
    <property type="entry name" value="Periplasmic binding protein-like I"/>
    <property type="match status" value="1"/>
</dbReference>
<evidence type="ECO:0000313" key="5">
    <source>
        <dbReference type="EMBL" id="KFI53159.1"/>
    </source>
</evidence>
<keyword evidence="2" id="KW-0238">DNA-binding</keyword>